<accession>A0A1I7X909</accession>
<keyword evidence="2" id="KW-1133">Transmembrane helix</keyword>
<reference evidence="4" key="1">
    <citation type="submission" date="2016-11" db="UniProtKB">
        <authorList>
            <consortium name="WormBaseParasite"/>
        </authorList>
    </citation>
    <scope>IDENTIFICATION</scope>
</reference>
<dbReference type="WBParaSite" id="Hba_13982">
    <property type="protein sequence ID" value="Hba_13982"/>
    <property type="gene ID" value="Hba_13982"/>
</dbReference>
<dbReference type="AlphaFoldDB" id="A0A1I7X909"/>
<dbReference type="Proteomes" id="UP000095283">
    <property type="component" value="Unplaced"/>
</dbReference>
<evidence type="ECO:0000313" key="4">
    <source>
        <dbReference type="WBParaSite" id="Hba_13982"/>
    </source>
</evidence>
<feature type="region of interest" description="Disordered" evidence="1">
    <location>
        <begin position="61"/>
        <end position="81"/>
    </location>
</feature>
<evidence type="ECO:0000256" key="2">
    <source>
        <dbReference type="SAM" id="Phobius"/>
    </source>
</evidence>
<keyword evidence="2" id="KW-0812">Transmembrane</keyword>
<evidence type="ECO:0000256" key="1">
    <source>
        <dbReference type="SAM" id="MobiDB-lite"/>
    </source>
</evidence>
<name>A0A1I7X909_HETBA</name>
<proteinExistence type="predicted"/>
<feature type="transmembrane region" description="Helical" evidence="2">
    <location>
        <begin position="6"/>
        <end position="28"/>
    </location>
</feature>
<organism evidence="3 4">
    <name type="scientific">Heterorhabditis bacteriophora</name>
    <name type="common">Entomopathogenic nematode worm</name>
    <dbReference type="NCBI Taxonomy" id="37862"/>
    <lineage>
        <taxon>Eukaryota</taxon>
        <taxon>Metazoa</taxon>
        <taxon>Ecdysozoa</taxon>
        <taxon>Nematoda</taxon>
        <taxon>Chromadorea</taxon>
        <taxon>Rhabditida</taxon>
        <taxon>Rhabditina</taxon>
        <taxon>Rhabditomorpha</taxon>
        <taxon>Strongyloidea</taxon>
        <taxon>Heterorhabditidae</taxon>
        <taxon>Heterorhabditis</taxon>
    </lineage>
</organism>
<keyword evidence="3" id="KW-1185">Reference proteome</keyword>
<keyword evidence="2" id="KW-0472">Membrane</keyword>
<protein>
    <submittedName>
        <fullName evidence="4">Uncharacterized protein</fullName>
    </submittedName>
</protein>
<evidence type="ECO:0000313" key="3">
    <source>
        <dbReference type="Proteomes" id="UP000095283"/>
    </source>
</evidence>
<sequence length="98" mass="11273">MLSFEVIVAALLMFSILMACLVIVFGPFCCQQWNQKLEDWRTTLSYNRRKVQETVNEVESIPMNEGGKTKSGANESPTMTAGIKMKKLRMKTMMNQRY</sequence>